<proteinExistence type="predicted"/>
<reference evidence="1 2" key="1">
    <citation type="submission" date="2020-09" db="EMBL/GenBank/DDBJ databases">
        <title>Genome sequencing and assembly of Pontibacter sp.</title>
        <authorList>
            <person name="Chhetri G."/>
        </authorList>
    </citation>
    <scope>NUCLEOTIDE SEQUENCE [LARGE SCALE GENOMIC DNA]</scope>
    <source>
        <strain evidence="1 2">JH31</strain>
    </source>
</reference>
<protein>
    <submittedName>
        <fullName evidence="1">Uncharacterized protein</fullName>
    </submittedName>
</protein>
<evidence type="ECO:0000313" key="1">
    <source>
        <dbReference type="EMBL" id="MBD1395724.1"/>
    </source>
</evidence>
<name>A0ABR7XBP0_9BACT</name>
<dbReference type="RefSeq" id="WP_191181890.1">
    <property type="nucleotide sequence ID" value="NZ_JACXAJ010000001.1"/>
</dbReference>
<sequence length="160" mass="18741">MQELKRNKKTRKDKELILEAKEFFKVVNDSLGIDFTTADTLYYIRGVDIQGRTGHGIVWTKNHAITYIDPKIWDGYRVVRPNPQITFEPNVHLVPDFGPLINKIEQGKKQEVLKYVAESPEVLSGIMGWDIMTFIKKEKNYTMDSYRVRDFSDFKPKLKK</sequence>
<evidence type="ECO:0000313" key="2">
    <source>
        <dbReference type="Proteomes" id="UP000625551"/>
    </source>
</evidence>
<comment type="caution">
    <text evidence="1">The sequence shown here is derived from an EMBL/GenBank/DDBJ whole genome shotgun (WGS) entry which is preliminary data.</text>
</comment>
<accession>A0ABR7XBP0</accession>
<keyword evidence="2" id="KW-1185">Reference proteome</keyword>
<dbReference type="Proteomes" id="UP000625551">
    <property type="component" value="Unassembled WGS sequence"/>
</dbReference>
<organism evidence="1 2">
    <name type="scientific">Pontibacter aquaedesilientis</name>
    <dbReference type="NCBI Taxonomy" id="2766980"/>
    <lineage>
        <taxon>Bacteria</taxon>
        <taxon>Pseudomonadati</taxon>
        <taxon>Bacteroidota</taxon>
        <taxon>Cytophagia</taxon>
        <taxon>Cytophagales</taxon>
        <taxon>Hymenobacteraceae</taxon>
        <taxon>Pontibacter</taxon>
    </lineage>
</organism>
<dbReference type="EMBL" id="JACXAJ010000001">
    <property type="protein sequence ID" value="MBD1395724.1"/>
    <property type="molecule type" value="Genomic_DNA"/>
</dbReference>
<gene>
    <name evidence="1" type="ORF">H9Q13_00975</name>
</gene>